<protein>
    <recommendedName>
        <fullName evidence="3">DUF4232 domain-containing protein</fullName>
    </recommendedName>
</protein>
<keyword evidence="2" id="KW-0732">Signal</keyword>
<keyword evidence="5" id="KW-1185">Reference proteome</keyword>
<dbReference type="Pfam" id="PF14016">
    <property type="entry name" value="DUF4232"/>
    <property type="match status" value="1"/>
</dbReference>
<reference evidence="4" key="2">
    <citation type="submission" date="2020-09" db="EMBL/GenBank/DDBJ databases">
        <authorList>
            <person name="Sun Q."/>
            <person name="Ohkuma M."/>
        </authorList>
    </citation>
    <scope>NUCLEOTIDE SEQUENCE</scope>
    <source>
        <strain evidence="4">JCM 4122</strain>
    </source>
</reference>
<comment type="caution">
    <text evidence="4">The sequence shown here is derived from an EMBL/GenBank/DDBJ whole genome shotgun (WGS) entry which is preliminary data.</text>
</comment>
<feature type="signal peptide" evidence="2">
    <location>
        <begin position="1"/>
        <end position="22"/>
    </location>
</feature>
<feature type="domain" description="DUF4232" evidence="3">
    <location>
        <begin position="107"/>
        <end position="235"/>
    </location>
</feature>
<evidence type="ECO:0000313" key="4">
    <source>
        <dbReference type="EMBL" id="GHG07226.1"/>
    </source>
</evidence>
<evidence type="ECO:0000313" key="5">
    <source>
        <dbReference type="Proteomes" id="UP000632849"/>
    </source>
</evidence>
<feature type="compositionally biased region" description="Polar residues" evidence="1">
    <location>
        <begin position="27"/>
        <end position="39"/>
    </location>
</feature>
<evidence type="ECO:0000256" key="1">
    <source>
        <dbReference type="SAM" id="MobiDB-lite"/>
    </source>
</evidence>
<proteinExistence type="predicted"/>
<dbReference type="Proteomes" id="UP000632849">
    <property type="component" value="Unassembled WGS sequence"/>
</dbReference>
<sequence>MLHTRKAVAAAIGLVAALSLTACTGDDNASGSTRTSPTASAEKAGVAGTGGSGQSTDTGTGGAGGADQNAGTATGGSDQSADSSTGGSAQDAGGSTGGDSGGKVGICRTDALEVAAVDNTTDKTEGVVTVSFKNSGGSDCRIRGFAGVDLKTSLGDTFSVDRNGEQALPQTLKEGETAAFNITFPVNDSGGSGVQLTDLVVTPPNETKHVTLKWPAGTLPVTDGQDGAKIEISPVGKVSDSPAG</sequence>
<feature type="region of interest" description="Disordered" evidence="1">
    <location>
        <begin position="25"/>
        <end position="102"/>
    </location>
</feature>
<feature type="region of interest" description="Disordered" evidence="1">
    <location>
        <begin position="224"/>
        <end position="244"/>
    </location>
</feature>
<feature type="chain" id="PRO_5039303850" description="DUF4232 domain-containing protein" evidence="2">
    <location>
        <begin position="23"/>
        <end position="244"/>
    </location>
</feature>
<feature type="compositionally biased region" description="Gly residues" evidence="1">
    <location>
        <begin position="47"/>
        <end position="65"/>
    </location>
</feature>
<dbReference type="InterPro" id="IPR025326">
    <property type="entry name" value="DUF4232"/>
</dbReference>
<evidence type="ECO:0000259" key="3">
    <source>
        <dbReference type="Pfam" id="PF14016"/>
    </source>
</evidence>
<dbReference type="EMBL" id="BNBE01000002">
    <property type="protein sequence ID" value="GHG07226.1"/>
    <property type="molecule type" value="Genomic_DNA"/>
</dbReference>
<dbReference type="AlphaFoldDB" id="A0A919BSN7"/>
<reference evidence="4" key="1">
    <citation type="journal article" date="2014" name="Int. J. Syst. Evol. Microbiol.">
        <title>Complete genome sequence of Corynebacterium casei LMG S-19264T (=DSM 44701T), isolated from a smear-ripened cheese.</title>
        <authorList>
            <consortium name="US DOE Joint Genome Institute (JGI-PGF)"/>
            <person name="Walter F."/>
            <person name="Albersmeier A."/>
            <person name="Kalinowski J."/>
            <person name="Ruckert C."/>
        </authorList>
    </citation>
    <scope>NUCLEOTIDE SEQUENCE</scope>
    <source>
        <strain evidence="4">JCM 4122</strain>
    </source>
</reference>
<gene>
    <name evidence="4" type="ORF">GCM10017667_43400</name>
</gene>
<evidence type="ECO:0000256" key="2">
    <source>
        <dbReference type="SAM" id="SignalP"/>
    </source>
</evidence>
<feature type="compositionally biased region" description="Low complexity" evidence="1">
    <location>
        <begin position="66"/>
        <end position="93"/>
    </location>
</feature>
<accession>A0A919BSN7</accession>
<name>A0A919BSN7_STRFL</name>
<dbReference type="RefSeq" id="WP_190042652.1">
    <property type="nucleotide sequence ID" value="NZ_BNBE01000002.1"/>
</dbReference>
<dbReference type="PROSITE" id="PS51257">
    <property type="entry name" value="PROKAR_LIPOPROTEIN"/>
    <property type="match status" value="1"/>
</dbReference>
<organism evidence="4 5">
    <name type="scientific">Streptomyces filamentosus</name>
    <name type="common">Streptomyces roseosporus</name>
    <dbReference type="NCBI Taxonomy" id="67294"/>
    <lineage>
        <taxon>Bacteria</taxon>
        <taxon>Bacillati</taxon>
        <taxon>Actinomycetota</taxon>
        <taxon>Actinomycetes</taxon>
        <taxon>Kitasatosporales</taxon>
        <taxon>Streptomycetaceae</taxon>
        <taxon>Streptomyces</taxon>
    </lineage>
</organism>